<evidence type="ECO:0000313" key="2">
    <source>
        <dbReference type="WBParaSite" id="nRc.2.0.1.t27817-RA"/>
    </source>
</evidence>
<dbReference type="Proteomes" id="UP000887565">
    <property type="component" value="Unplaced"/>
</dbReference>
<organism evidence="1 2">
    <name type="scientific">Romanomermis culicivorax</name>
    <name type="common">Nematode worm</name>
    <dbReference type="NCBI Taxonomy" id="13658"/>
    <lineage>
        <taxon>Eukaryota</taxon>
        <taxon>Metazoa</taxon>
        <taxon>Ecdysozoa</taxon>
        <taxon>Nematoda</taxon>
        <taxon>Enoplea</taxon>
        <taxon>Dorylaimia</taxon>
        <taxon>Mermithida</taxon>
        <taxon>Mermithoidea</taxon>
        <taxon>Mermithidae</taxon>
        <taxon>Romanomermis</taxon>
    </lineage>
</organism>
<evidence type="ECO:0000313" key="1">
    <source>
        <dbReference type="Proteomes" id="UP000887565"/>
    </source>
</evidence>
<name>A0A915JP00_ROMCU</name>
<dbReference type="WBParaSite" id="nRc.2.0.1.t27817-RA">
    <property type="protein sequence ID" value="nRc.2.0.1.t27817-RA"/>
    <property type="gene ID" value="nRc.2.0.1.g27817"/>
</dbReference>
<protein>
    <submittedName>
        <fullName evidence="2">Uncharacterized protein</fullName>
    </submittedName>
</protein>
<dbReference type="AlphaFoldDB" id="A0A915JP00"/>
<proteinExistence type="predicted"/>
<reference evidence="2" key="1">
    <citation type="submission" date="2022-11" db="UniProtKB">
        <authorList>
            <consortium name="WormBaseParasite"/>
        </authorList>
    </citation>
    <scope>IDENTIFICATION</scope>
</reference>
<keyword evidence="1" id="KW-1185">Reference proteome</keyword>
<sequence>MGKDLSTDDTLIFIVLIVNYTFDPNMFTESGFHCEDNWTVGINDGAVSDFDFAIYWELK</sequence>
<accession>A0A915JP00</accession>